<keyword evidence="5" id="KW-1003">Cell membrane</keyword>
<feature type="transmembrane region" description="Helical" evidence="14">
    <location>
        <begin position="322"/>
        <end position="347"/>
    </location>
</feature>
<feature type="transmembrane region" description="Helical" evidence="14">
    <location>
        <begin position="368"/>
        <end position="388"/>
    </location>
</feature>
<evidence type="ECO:0000256" key="6">
    <source>
        <dbReference type="ARBA" id="ARBA00022553"/>
    </source>
</evidence>
<protein>
    <recommendedName>
        <fullName evidence="3">protein-N(pi)-phosphohistidine--D-fructose phosphotransferase</fullName>
        <ecNumber evidence="3">2.7.1.202</ecNumber>
    </recommendedName>
</protein>
<feature type="transmembrane region" description="Helical" evidence="14">
    <location>
        <begin position="481"/>
        <end position="501"/>
    </location>
</feature>
<name>A0A2B8BD58_9PROT</name>
<dbReference type="GO" id="GO:0090563">
    <property type="term" value="F:protein-phosphocysteine-sugar phosphotransferase activity"/>
    <property type="evidence" value="ECO:0007669"/>
    <property type="project" value="TreeGrafter"/>
</dbReference>
<dbReference type="InterPro" id="IPR050864">
    <property type="entry name" value="Bacterial_PTS_Sugar_Transport"/>
</dbReference>
<reference evidence="18" key="1">
    <citation type="submission" date="2017-10" db="EMBL/GenBank/DDBJ databases">
        <authorList>
            <person name="Kravchenko I.K."/>
            <person name="Grouzdev D.S."/>
        </authorList>
    </citation>
    <scope>NUCLEOTIDE SEQUENCE [LARGE SCALE GENOMIC DNA]</scope>
    <source>
        <strain evidence="18">B2</strain>
    </source>
</reference>
<evidence type="ECO:0000256" key="14">
    <source>
        <dbReference type="SAM" id="Phobius"/>
    </source>
</evidence>
<feature type="transmembrane region" description="Helical" evidence="14">
    <location>
        <begin position="435"/>
        <end position="461"/>
    </location>
</feature>
<evidence type="ECO:0000313" key="18">
    <source>
        <dbReference type="Proteomes" id="UP000225379"/>
    </source>
</evidence>
<keyword evidence="18" id="KW-1185">Reference proteome</keyword>
<keyword evidence="10 14" id="KW-0812">Transmembrane</keyword>
<dbReference type="PROSITE" id="PS51099">
    <property type="entry name" value="PTS_EIIB_TYPE_2"/>
    <property type="match status" value="1"/>
</dbReference>
<keyword evidence="8" id="KW-0808">Transferase</keyword>
<feature type="transmembrane region" description="Helical" evidence="14">
    <location>
        <begin position="252"/>
        <end position="276"/>
    </location>
</feature>
<dbReference type="OrthoDB" id="9782569at2"/>
<keyword evidence="11" id="KW-0418">Kinase</keyword>
<evidence type="ECO:0000256" key="1">
    <source>
        <dbReference type="ARBA" id="ARBA00001401"/>
    </source>
</evidence>
<dbReference type="PANTHER" id="PTHR30505">
    <property type="entry name" value="FRUCTOSE-LIKE PERMEASE"/>
    <property type="match status" value="1"/>
</dbReference>
<feature type="domain" description="PTS EIIB type-2" evidence="15">
    <location>
        <begin position="115"/>
        <end position="210"/>
    </location>
</feature>
<comment type="subcellular location">
    <subcellularLocation>
        <location evidence="2">Cell inner membrane</location>
        <topology evidence="2">Multi-pass membrane protein</topology>
    </subcellularLocation>
</comment>
<dbReference type="InterPro" id="IPR013014">
    <property type="entry name" value="PTS_EIIC_2"/>
</dbReference>
<sequence length="592" mass="59772">MATLLAVIAAGDLTTQAVLAAEALRKAAAKAGHRIQVEIRTSLGIQSPLDAAAPSTADGLILIGSGDFDDGRFAALKRSTATLDEVLGNPAAVLEKALSSAASTAAPAGAGPRRIVAITSCPTGIAHTFMAAEGIQQAATALGHKVRVETQGSVGARDTLTDEEIREADVVLIAADTQIDLSRFAGKRVFLSGTKPAINDGKALVNRALAEAKTHGAAGGATPLADAVAAGKAERSAQRTGPYKHLMTGVSFMLPFVVTGGLLIALAFALGGIYVYEESNAGTLGYALFQIGAKGAFALMVPALAGYIAYSIADRPGIAPGMVGGMLAGSIGAGFLGGIVAGFIAGYGTAFLNRHIKLHRNLEGLKPVLILPLLGSLLTGLLMIYVVGTPVAEALAWMSAWLKGMQGSSAILLGLLIGAMMAFDMGGPVNKAAYAFSTGLIASQVYTPMAAAMAAGMVPPLGLALATKLFADRFTAEEREAGNAAAVLGIAFITEGAIPFAARDPLRVIPALMLGGALTGAMSMAVGAELKVPHGGVFVLPIPNAVTHLLGYVVALVVGTVVTAVALRILKKPVAAAAATPKPAVQRAGAPA</sequence>
<evidence type="ECO:0000256" key="7">
    <source>
        <dbReference type="ARBA" id="ARBA00022597"/>
    </source>
</evidence>
<dbReference type="RefSeq" id="WP_098738558.1">
    <property type="nucleotide sequence ID" value="NZ_PDKW01000042.1"/>
</dbReference>
<dbReference type="NCBIfam" id="TIGR00829">
    <property type="entry name" value="FRU"/>
    <property type="match status" value="1"/>
</dbReference>
<evidence type="ECO:0000313" key="17">
    <source>
        <dbReference type="EMBL" id="PGH55845.1"/>
    </source>
</evidence>
<evidence type="ECO:0000256" key="11">
    <source>
        <dbReference type="ARBA" id="ARBA00022777"/>
    </source>
</evidence>
<dbReference type="Pfam" id="PF02302">
    <property type="entry name" value="PTS_IIB"/>
    <property type="match status" value="1"/>
</dbReference>
<dbReference type="InterPro" id="IPR013011">
    <property type="entry name" value="PTS_EIIB_2"/>
</dbReference>
<evidence type="ECO:0000256" key="10">
    <source>
        <dbReference type="ARBA" id="ARBA00022692"/>
    </source>
</evidence>
<feature type="domain" description="PTS EIIC type-2" evidence="16">
    <location>
        <begin position="242"/>
        <end position="580"/>
    </location>
</feature>
<dbReference type="PANTHER" id="PTHR30505:SF0">
    <property type="entry name" value="FRUCTOSE-LIKE PTS SYSTEM EIIBC COMPONENT-RELATED"/>
    <property type="match status" value="1"/>
</dbReference>
<gene>
    <name evidence="17" type="ORF">CRT60_21560</name>
</gene>
<dbReference type="InterPro" id="IPR003353">
    <property type="entry name" value="PTS_IIB_fruc"/>
</dbReference>
<feature type="transmembrane region" description="Helical" evidence="14">
    <location>
        <begin position="400"/>
        <end position="423"/>
    </location>
</feature>
<proteinExistence type="predicted"/>
<keyword evidence="4" id="KW-0813">Transport</keyword>
<evidence type="ECO:0000259" key="16">
    <source>
        <dbReference type="PROSITE" id="PS51104"/>
    </source>
</evidence>
<keyword evidence="13 14" id="KW-0472">Membrane</keyword>
<dbReference type="CDD" id="cd05569">
    <property type="entry name" value="PTS_IIB_fructose"/>
    <property type="match status" value="1"/>
</dbReference>
<dbReference type="AlphaFoldDB" id="A0A2B8BD58"/>
<dbReference type="GO" id="GO:0005886">
    <property type="term" value="C:plasma membrane"/>
    <property type="evidence" value="ECO:0007669"/>
    <property type="project" value="UniProtKB-SubCell"/>
</dbReference>
<dbReference type="FunFam" id="3.40.50.2300:FF:000014">
    <property type="entry name" value="PTS system fructose-like transporter subunit IIB"/>
    <property type="match status" value="1"/>
</dbReference>
<dbReference type="SUPFAM" id="SSF52794">
    <property type="entry name" value="PTS system IIB component-like"/>
    <property type="match status" value="2"/>
</dbReference>
<dbReference type="NCBIfam" id="TIGR01427">
    <property type="entry name" value="PTS_IIC_fructo"/>
    <property type="match status" value="1"/>
</dbReference>
<comment type="caution">
    <text evidence="17">The sequence shown here is derived from an EMBL/GenBank/DDBJ whole genome shotgun (WGS) entry which is preliminary data.</text>
</comment>
<feature type="transmembrane region" description="Helical" evidence="14">
    <location>
        <begin position="508"/>
        <end position="528"/>
    </location>
</feature>
<dbReference type="EMBL" id="PDKW01000042">
    <property type="protein sequence ID" value="PGH55845.1"/>
    <property type="molecule type" value="Genomic_DNA"/>
</dbReference>
<evidence type="ECO:0000256" key="5">
    <source>
        <dbReference type="ARBA" id="ARBA00022475"/>
    </source>
</evidence>
<dbReference type="GO" id="GO:0005351">
    <property type="term" value="F:carbohydrate:proton symporter activity"/>
    <property type="evidence" value="ECO:0007669"/>
    <property type="project" value="InterPro"/>
</dbReference>
<evidence type="ECO:0000256" key="4">
    <source>
        <dbReference type="ARBA" id="ARBA00022448"/>
    </source>
</evidence>
<comment type="catalytic activity">
    <reaction evidence="1">
        <text>D-fructose(out) + N(pros)-phospho-L-histidyl-[protein] = D-fructose 1-phosphate(in) + L-histidyl-[protein]</text>
        <dbReference type="Rhea" id="RHEA:49252"/>
        <dbReference type="Rhea" id="RHEA-COMP:9745"/>
        <dbReference type="Rhea" id="RHEA-COMP:9746"/>
        <dbReference type="ChEBI" id="CHEBI:29979"/>
        <dbReference type="ChEBI" id="CHEBI:37721"/>
        <dbReference type="ChEBI" id="CHEBI:58674"/>
        <dbReference type="ChEBI" id="CHEBI:64837"/>
        <dbReference type="EC" id="2.7.1.202"/>
    </reaction>
</comment>
<keyword evidence="6" id="KW-0597">Phosphoprotein</keyword>
<dbReference type="InterPro" id="IPR003501">
    <property type="entry name" value="PTS_EIIB_2/3"/>
</dbReference>
<dbReference type="PROSITE" id="PS51104">
    <property type="entry name" value="PTS_EIIC_TYPE_2"/>
    <property type="match status" value="1"/>
</dbReference>
<keyword evidence="12 14" id="KW-1133">Transmembrane helix</keyword>
<organism evidence="17 18">
    <name type="scientific">Azospirillum palustre</name>
    <dbReference type="NCBI Taxonomy" id="2044885"/>
    <lineage>
        <taxon>Bacteria</taxon>
        <taxon>Pseudomonadati</taxon>
        <taxon>Pseudomonadota</taxon>
        <taxon>Alphaproteobacteria</taxon>
        <taxon>Rhodospirillales</taxon>
        <taxon>Azospirillaceae</taxon>
        <taxon>Azospirillum</taxon>
    </lineage>
</organism>
<dbReference type="InterPro" id="IPR006327">
    <property type="entry name" value="PTS_IIC_fruc"/>
</dbReference>
<evidence type="ECO:0000259" key="15">
    <source>
        <dbReference type="PROSITE" id="PS51099"/>
    </source>
</evidence>
<dbReference type="Gene3D" id="3.40.50.2300">
    <property type="match status" value="2"/>
</dbReference>
<accession>A0A2B8BD58</accession>
<evidence type="ECO:0000256" key="9">
    <source>
        <dbReference type="ARBA" id="ARBA00022683"/>
    </source>
</evidence>
<keyword evidence="9" id="KW-0598">Phosphotransferase system</keyword>
<keyword evidence="7" id="KW-0762">Sugar transport</keyword>
<dbReference type="EC" id="2.7.1.202" evidence="3"/>
<evidence type="ECO:0000256" key="13">
    <source>
        <dbReference type="ARBA" id="ARBA00023136"/>
    </source>
</evidence>
<dbReference type="GO" id="GO:0009401">
    <property type="term" value="P:phosphoenolpyruvate-dependent sugar phosphotransferase system"/>
    <property type="evidence" value="ECO:0007669"/>
    <property type="project" value="UniProtKB-KW"/>
</dbReference>
<feature type="transmembrane region" description="Helical" evidence="14">
    <location>
        <begin position="548"/>
        <end position="570"/>
    </location>
</feature>
<evidence type="ECO:0000256" key="3">
    <source>
        <dbReference type="ARBA" id="ARBA00012799"/>
    </source>
</evidence>
<evidence type="ECO:0000256" key="8">
    <source>
        <dbReference type="ARBA" id="ARBA00022679"/>
    </source>
</evidence>
<dbReference type="Proteomes" id="UP000225379">
    <property type="component" value="Unassembled WGS sequence"/>
</dbReference>
<dbReference type="InterPro" id="IPR036095">
    <property type="entry name" value="PTS_EIIB-like_sf"/>
</dbReference>
<dbReference type="GO" id="GO:0016301">
    <property type="term" value="F:kinase activity"/>
    <property type="evidence" value="ECO:0007669"/>
    <property type="project" value="UniProtKB-KW"/>
</dbReference>
<dbReference type="GO" id="GO:0022877">
    <property type="term" value="F:protein-N(PI)-phosphohistidine-fructose phosphotransferase system transporter activity"/>
    <property type="evidence" value="ECO:0007669"/>
    <property type="project" value="InterPro"/>
</dbReference>
<feature type="transmembrane region" description="Helical" evidence="14">
    <location>
        <begin position="288"/>
        <end position="310"/>
    </location>
</feature>
<evidence type="ECO:0000256" key="2">
    <source>
        <dbReference type="ARBA" id="ARBA00004429"/>
    </source>
</evidence>
<evidence type="ECO:0000256" key="12">
    <source>
        <dbReference type="ARBA" id="ARBA00022989"/>
    </source>
</evidence>